<comment type="caution">
    <text evidence="1">The sequence shown here is derived from an EMBL/GenBank/DDBJ whole genome shotgun (WGS) entry which is preliminary data.</text>
</comment>
<gene>
    <name evidence="1" type="ORF">OS493_031428</name>
</gene>
<accession>A0A9X0D942</accession>
<evidence type="ECO:0000313" key="1">
    <source>
        <dbReference type="EMBL" id="KAJ7389459.1"/>
    </source>
</evidence>
<name>A0A9X0D942_9CNID</name>
<sequence>MVGEKNADHCTFIPSVGYHYIGYRIQIATPMIQGRTLDDSDSPVAEFTYNDHGSDTDNHIANIIDFPFDGENDPGSA</sequence>
<proteinExistence type="predicted"/>
<organism evidence="1 2">
    <name type="scientific">Desmophyllum pertusum</name>
    <dbReference type="NCBI Taxonomy" id="174260"/>
    <lineage>
        <taxon>Eukaryota</taxon>
        <taxon>Metazoa</taxon>
        <taxon>Cnidaria</taxon>
        <taxon>Anthozoa</taxon>
        <taxon>Hexacorallia</taxon>
        <taxon>Scleractinia</taxon>
        <taxon>Caryophylliina</taxon>
        <taxon>Caryophylliidae</taxon>
        <taxon>Desmophyllum</taxon>
    </lineage>
</organism>
<keyword evidence="2" id="KW-1185">Reference proteome</keyword>
<reference evidence="1" key="1">
    <citation type="submission" date="2023-01" db="EMBL/GenBank/DDBJ databases">
        <title>Genome assembly of the deep-sea coral Lophelia pertusa.</title>
        <authorList>
            <person name="Herrera S."/>
            <person name="Cordes E."/>
        </authorList>
    </citation>
    <scope>NUCLEOTIDE SEQUENCE</scope>
    <source>
        <strain evidence="1">USNM1676648</strain>
        <tissue evidence="1">Polyp</tissue>
    </source>
</reference>
<dbReference type="EMBL" id="MU825432">
    <property type="protein sequence ID" value="KAJ7389459.1"/>
    <property type="molecule type" value="Genomic_DNA"/>
</dbReference>
<dbReference type="AlphaFoldDB" id="A0A9X0D942"/>
<evidence type="ECO:0000313" key="2">
    <source>
        <dbReference type="Proteomes" id="UP001163046"/>
    </source>
</evidence>
<protein>
    <submittedName>
        <fullName evidence="1">Uncharacterized protein</fullName>
    </submittedName>
</protein>
<dbReference type="Proteomes" id="UP001163046">
    <property type="component" value="Unassembled WGS sequence"/>
</dbReference>